<dbReference type="Proteomes" id="UP001304243">
    <property type="component" value="Unassembled WGS sequence"/>
</dbReference>
<dbReference type="EMBL" id="JASEJX010000013">
    <property type="protein sequence ID" value="KAK4517558.1"/>
    <property type="molecule type" value="Genomic_DNA"/>
</dbReference>
<reference evidence="2 3" key="1">
    <citation type="submission" date="2022-11" db="EMBL/GenBank/DDBJ databases">
        <title>Mucor velutinosus strain NIH1002 WGS.</title>
        <authorList>
            <person name="Subramanian P."/>
            <person name="Mullikin J.C."/>
            <person name="Segre J.A."/>
            <person name="Zelazny A.M."/>
        </authorList>
    </citation>
    <scope>NUCLEOTIDE SEQUENCE [LARGE SCALE GENOMIC DNA]</scope>
    <source>
        <strain evidence="2 3">NIH1002</strain>
    </source>
</reference>
<gene>
    <name evidence="2" type="primary">SNT2_1</name>
    <name evidence="2" type="ORF">ATC70_000898</name>
</gene>
<proteinExistence type="predicted"/>
<dbReference type="GeneID" id="89944600"/>
<keyword evidence="1" id="KW-0175">Coiled coil</keyword>
<dbReference type="AlphaFoldDB" id="A0AAN7DIT7"/>
<evidence type="ECO:0000313" key="3">
    <source>
        <dbReference type="Proteomes" id="UP001304243"/>
    </source>
</evidence>
<comment type="caution">
    <text evidence="2">The sequence shown here is derived from an EMBL/GenBank/DDBJ whole genome shotgun (WGS) entry which is preliminary data.</text>
</comment>
<protein>
    <submittedName>
        <fullName evidence="2">PHD type zinc finger protein with BAH domain-containing protein</fullName>
    </submittedName>
</protein>
<dbReference type="RefSeq" id="XP_064684224.1">
    <property type="nucleotide sequence ID" value="XM_064820304.1"/>
</dbReference>
<feature type="coiled-coil region" evidence="1">
    <location>
        <begin position="117"/>
        <end position="144"/>
    </location>
</feature>
<name>A0AAN7DIT7_9FUNG</name>
<evidence type="ECO:0000256" key="1">
    <source>
        <dbReference type="SAM" id="Coils"/>
    </source>
</evidence>
<evidence type="ECO:0000313" key="2">
    <source>
        <dbReference type="EMBL" id="KAK4517558.1"/>
    </source>
</evidence>
<sequence length="266" mass="30841">MSDATNSFLRPEWTGHALVTKTYTIGLTNCGKGIWRANPHLAKNPRYRQKLANEIERFVATKLDYNLSAQDKWDLIKRKTKQVTINFARHHDTWRKPRIKVLQSERNNLLRRYRSDIECLKLLLPEVEGELSKLQQEIVEIQMLKAGRRWLEQSEKSPGNIKHIIDQRVDQRTVAMLKHPSTGEACLDMETKLNATESFYQDLYTEEPIDYDDILDGARRTPKQGSPGLDGIGYEILYLLVSHPSCRDIIHQVFNDAVRLAKFPKS</sequence>
<accession>A0AAN7DIT7</accession>
<organism evidence="2 3">
    <name type="scientific">Mucor velutinosus</name>
    <dbReference type="NCBI Taxonomy" id="708070"/>
    <lineage>
        <taxon>Eukaryota</taxon>
        <taxon>Fungi</taxon>
        <taxon>Fungi incertae sedis</taxon>
        <taxon>Mucoromycota</taxon>
        <taxon>Mucoromycotina</taxon>
        <taxon>Mucoromycetes</taxon>
        <taxon>Mucorales</taxon>
        <taxon>Mucorineae</taxon>
        <taxon>Mucoraceae</taxon>
        <taxon>Mucor</taxon>
    </lineage>
</organism>
<keyword evidence="3" id="KW-1185">Reference proteome</keyword>